<comment type="similarity">
    <text evidence="2 10">Belongs to the eukaryotic ribosomal protein eS8 family.</text>
</comment>
<evidence type="ECO:0000256" key="10">
    <source>
        <dbReference type="RuleBase" id="RU000669"/>
    </source>
</evidence>
<evidence type="ECO:0000256" key="8">
    <source>
        <dbReference type="ARBA" id="ARBA00023274"/>
    </source>
</evidence>
<dbReference type="PROSITE" id="PS01193">
    <property type="entry name" value="RIBOSOMAL_S8E"/>
    <property type="match status" value="1"/>
</dbReference>
<name>A0A0C9MQ93_9FUNG</name>
<dbReference type="InterPro" id="IPR001841">
    <property type="entry name" value="Znf_RING"/>
</dbReference>
<dbReference type="SMART" id="SM00184">
    <property type="entry name" value="RING"/>
    <property type="match status" value="1"/>
</dbReference>
<dbReference type="SUPFAM" id="SSF57850">
    <property type="entry name" value="RING/U-box"/>
    <property type="match status" value="1"/>
</dbReference>
<dbReference type="OrthoDB" id="1703270at2759"/>
<evidence type="ECO:0000256" key="3">
    <source>
        <dbReference type="ARBA" id="ARBA00008553"/>
    </source>
</evidence>
<dbReference type="GO" id="GO:0006412">
    <property type="term" value="P:translation"/>
    <property type="evidence" value="ECO:0007669"/>
    <property type="project" value="InterPro"/>
</dbReference>
<feature type="compositionally biased region" description="Polar residues" evidence="11">
    <location>
        <begin position="424"/>
        <end position="433"/>
    </location>
</feature>
<dbReference type="InterPro" id="IPR001047">
    <property type="entry name" value="Ribosomal_eS8"/>
</dbReference>
<dbReference type="STRING" id="91626.A0A0C9MQ93"/>
<dbReference type="InterPro" id="IPR031310">
    <property type="entry name" value="Ribosomal_uL5_N"/>
</dbReference>
<comment type="function">
    <text evidence="1">Component of the ribosome, a large ribonucleoprotein complex responsible for the synthesis of proteins in the cell. The small ribosomal subunit (SSU) binds messenger RNAs (mRNAs) and translates the encoded message by selecting cognate aminoacyl-transfer RNA (tRNA) molecules. The large subunit (LSU) contains the ribosomal catalytic site termed the peptidyl transferase center (PTC), which catalyzes the formation of peptide bonds, thereby polymerizing the amino acids delivered by tRNAs into a polypeptide chain. The nascent polypeptides leave the ribosome through a tunnel in the LSU and interact with protein factors that function in enzymatic processing, targeting, and the membrane insertion of nascent chains at the exit of the ribosomal tunnel.</text>
</comment>
<dbReference type="InterPro" id="IPR031309">
    <property type="entry name" value="Ribosomal_uL5_C"/>
</dbReference>
<dbReference type="GO" id="GO:0005840">
    <property type="term" value="C:ribosome"/>
    <property type="evidence" value="ECO:0007669"/>
    <property type="project" value="UniProtKB-KW"/>
</dbReference>
<dbReference type="NCBIfam" id="TIGR00307">
    <property type="entry name" value="eS8"/>
    <property type="match status" value="1"/>
</dbReference>
<dbReference type="PROSITE" id="PS00358">
    <property type="entry name" value="RIBOSOMAL_L5"/>
    <property type="match status" value="1"/>
</dbReference>
<dbReference type="PROSITE" id="PS00518">
    <property type="entry name" value="ZF_RING_1"/>
    <property type="match status" value="1"/>
</dbReference>
<dbReference type="Gene3D" id="3.30.1440.10">
    <property type="match status" value="1"/>
</dbReference>
<evidence type="ECO:0000256" key="6">
    <source>
        <dbReference type="ARBA" id="ARBA00022833"/>
    </source>
</evidence>
<dbReference type="InterPro" id="IPR017907">
    <property type="entry name" value="Znf_RING_CS"/>
</dbReference>
<evidence type="ECO:0000313" key="15">
    <source>
        <dbReference type="Proteomes" id="UP000053815"/>
    </source>
</evidence>
<dbReference type="CDD" id="cd23137">
    <property type="entry name" value="RING-HC_TRY3-like"/>
    <property type="match status" value="1"/>
</dbReference>
<dbReference type="InterPro" id="IPR022309">
    <property type="entry name" value="Ribosomal_Se8/biogenesis_NSA2"/>
</dbReference>
<evidence type="ECO:0000256" key="2">
    <source>
        <dbReference type="ARBA" id="ARBA00005257"/>
    </source>
</evidence>
<dbReference type="Pfam" id="PF03105">
    <property type="entry name" value="SPX"/>
    <property type="match status" value="1"/>
</dbReference>
<dbReference type="CDD" id="cd11380">
    <property type="entry name" value="Ribosomal_S8e_like"/>
    <property type="match status" value="1"/>
</dbReference>
<dbReference type="NCBIfam" id="NF003258">
    <property type="entry name" value="PRK04219.1"/>
    <property type="match status" value="1"/>
</dbReference>
<dbReference type="GO" id="GO:0003735">
    <property type="term" value="F:structural constituent of ribosome"/>
    <property type="evidence" value="ECO:0007669"/>
    <property type="project" value="InterPro"/>
</dbReference>
<dbReference type="Pfam" id="PF13445">
    <property type="entry name" value="zf-RING_UBOX"/>
    <property type="match status" value="1"/>
</dbReference>
<dbReference type="Pfam" id="PF00673">
    <property type="entry name" value="Ribosomal_L5_C"/>
    <property type="match status" value="1"/>
</dbReference>
<dbReference type="FunFam" id="1.10.168.20:FF:000001">
    <property type="entry name" value="40S ribosomal protein S8"/>
    <property type="match status" value="1"/>
</dbReference>
<dbReference type="AlphaFoldDB" id="A0A0C9MQ93"/>
<dbReference type="PANTHER" id="PTHR10394">
    <property type="entry name" value="40S RIBOSOMAL PROTEIN S8"/>
    <property type="match status" value="1"/>
</dbReference>
<dbReference type="EMBL" id="DF836567">
    <property type="protein sequence ID" value="GAN09614.1"/>
    <property type="molecule type" value="Genomic_DNA"/>
</dbReference>
<dbReference type="Pfam" id="PF01201">
    <property type="entry name" value="Ribosomal_S8e"/>
    <property type="match status" value="1"/>
</dbReference>
<dbReference type="GO" id="GO:1990904">
    <property type="term" value="C:ribonucleoprotein complex"/>
    <property type="evidence" value="ECO:0007669"/>
    <property type="project" value="UniProtKB-KW"/>
</dbReference>
<dbReference type="FunFam" id="3.30.1440.10:FF:000002">
    <property type="entry name" value="60S ribosomal protein L11"/>
    <property type="match status" value="1"/>
</dbReference>
<protein>
    <recommendedName>
        <fullName evidence="10">40S ribosomal protein S8</fullName>
    </recommendedName>
</protein>
<dbReference type="InterPro" id="IPR004331">
    <property type="entry name" value="SPX_dom"/>
</dbReference>
<evidence type="ECO:0000259" key="12">
    <source>
        <dbReference type="PROSITE" id="PS50089"/>
    </source>
</evidence>
<keyword evidence="8 10" id="KW-0687">Ribonucleoprotein</keyword>
<feature type="compositionally biased region" description="Low complexity" evidence="11">
    <location>
        <begin position="406"/>
        <end position="423"/>
    </location>
</feature>
<dbReference type="InterPro" id="IPR013083">
    <property type="entry name" value="Znf_RING/FYVE/PHD"/>
</dbReference>
<evidence type="ECO:0000256" key="11">
    <source>
        <dbReference type="SAM" id="MobiDB-lite"/>
    </source>
</evidence>
<dbReference type="Pfam" id="PF00281">
    <property type="entry name" value="Ribosomal_L5"/>
    <property type="match status" value="1"/>
</dbReference>
<feature type="domain" description="RING-type" evidence="12">
    <location>
        <begin position="306"/>
        <end position="345"/>
    </location>
</feature>
<evidence type="ECO:0000256" key="1">
    <source>
        <dbReference type="ARBA" id="ARBA00004021"/>
    </source>
</evidence>
<dbReference type="GO" id="GO:0008270">
    <property type="term" value="F:zinc ion binding"/>
    <property type="evidence" value="ECO:0007669"/>
    <property type="project" value="UniProtKB-KW"/>
</dbReference>
<dbReference type="Gene3D" id="1.10.168.20">
    <property type="entry name" value="Ribosomal protein S8e, subdomain"/>
    <property type="match status" value="1"/>
</dbReference>
<sequence>MKFGKQMETAAFDLPENWRPHLIHYKTLKKSIRLVVDELESRGLSTEWLNTLDTDEAMRLDYVFDGDVKDPHPCIKITIDDPTSITTVEEPALLKLIPVTEQLNTEPLSIKIELVRDSEFFHLLLHELSHAAALHDKEKSRFLGDVDTLEGQLTVAASPQRKDLYAWREIFNLYMEAQIFRNETEGQYSPQSYERSQEKLEWFTKELTRMNLTKKLSSRPSKKALTQFLAINAQLVHFKHFQSLNQTAMIKILKKHDKRSGLSATSEFPSFAKNNAVFVEGILLSLFNAIQTKLITIVPQPDDYDCPVCFSIAWRPIRLECGHVFCVRCLIKAHRKRMYNCPICRQEHAVGNADANNLDQTLQSFMMLYFPREIKEKRKENEREQATINKQQYITHTLSPHRLTHSTSTAIRSSPSSSSRNSNCITNGTSDTKCISRDSRHKRSATGARRDQYRKKRKFELGRQSANTKLGGKRIHLVRVRGGNFKRRALRLESGNFSWGSEGISRKTRALTVVYNASNNELVRTNTLVKGAVIQIDATPFRQWYESHYAITLGKKSADAAETTAEKKSKSVEKKIAARAATATVDPLLNDQFNAGRLYAVIASRPGQSGRCDGYILEGKELEFYLRKIKSAEEQKVTKNPMRNLQIEKLVLNICVGESGDRLTRAAKVLEQLTGQTPVYSKARYTVRTFSIRRNEKISVHVTVRGPKAEEILERGLKVKEYELKARNFSQTGNFGFGIDEHIDLGIKYDPSIGIYGMDYYIVMGRPGNRVSRRKHCKAKVGVKHQIKKEEAMEWFKQRFDGVISYKA</sequence>
<feature type="domain" description="SPX" evidence="13">
    <location>
        <begin position="1"/>
        <end position="270"/>
    </location>
</feature>
<dbReference type="InterPro" id="IPR057266">
    <property type="entry name" value="Ribosomal_uL5_euk/arc-type"/>
</dbReference>
<keyword evidence="4" id="KW-0479">Metal-binding</keyword>
<dbReference type="InterPro" id="IPR022803">
    <property type="entry name" value="Ribosomal_uL5_dom_sf"/>
</dbReference>
<keyword evidence="15" id="KW-1185">Reference proteome</keyword>
<dbReference type="PROSITE" id="PS51382">
    <property type="entry name" value="SPX"/>
    <property type="match status" value="1"/>
</dbReference>
<evidence type="ECO:0000256" key="9">
    <source>
        <dbReference type="PROSITE-ProRule" id="PRU00175"/>
    </source>
</evidence>
<dbReference type="InterPro" id="IPR020929">
    <property type="entry name" value="Ribosomal_uL5_CS"/>
</dbReference>
<dbReference type="PROSITE" id="PS50089">
    <property type="entry name" value="ZF_RING_2"/>
    <property type="match status" value="1"/>
</dbReference>
<dbReference type="InterPro" id="IPR018283">
    <property type="entry name" value="Ribosomal_eS8_CS"/>
</dbReference>
<dbReference type="SUPFAM" id="SSF55282">
    <property type="entry name" value="RL5-like"/>
    <property type="match status" value="1"/>
</dbReference>
<dbReference type="Gene3D" id="3.10.290.70">
    <property type="match status" value="1"/>
</dbReference>
<evidence type="ECO:0000313" key="14">
    <source>
        <dbReference type="EMBL" id="GAN09614.1"/>
    </source>
</evidence>
<gene>
    <name evidence="14" type="ORF">MAM1_0278c09145</name>
</gene>
<feature type="region of interest" description="Disordered" evidence="11">
    <location>
        <begin position="400"/>
        <end position="456"/>
    </location>
</feature>
<comment type="similarity">
    <text evidence="3">Belongs to the universal ribosomal protein uL5 family.</text>
</comment>
<organism evidence="14">
    <name type="scientific">Mucor ambiguus</name>
    <dbReference type="NCBI Taxonomy" id="91626"/>
    <lineage>
        <taxon>Eukaryota</taxon>
        <taxon>Fungi</taxon>
        <taxon>Fungi incertae sedis</taxon>
        <taxon>Mucoromycota</taxon>
        <taxon>Mucoromycotina</taxon>
        <taxon>Mucoromycetes</taxon>
        <taxon>Mucorales</taxon>
        <taxon>Mucorineae</taxon>
        <taxon>Mucoraceae</taxon>
        <taxon>Mucor</taxon>
    </lineage>
</organism>
<dbReference type="Proteomes" id="UP000053815">
    <property type="component" value="Unassembled WGS sequence"/>
</dbReference>
<evidence type="ECO:0000259" key="13">
    <source>
        <dbReference type="PROSITE" id="PS51382"/>
    </source>
</evidence>
<dbReference type="InterPro" id="IPR042563">
    <property type="entry name" value="Ribosomal_protein_eS8_euk"/>
</dbReference>
<accession>A0A0C9MQ93</accession>
<reference evidence="14" key="1">
    <citation type="submission" date="2014-09" db="EMBL/GenBank/DDBJ databases">
        <title>Draft genome sequence of an oleaginous Mucoromycotina fungus Mucor ambiguus NBRC6742.</title>
        <authorList>
            <person name="Takeda I."/>
            <person name="Yamane N."/>
            <person name="Morita T."/>
            <person name="Tamano K."/>
            <person name="Machida M."/>
            <person name="Baker S."/>
            <person name="Koike H."/>
        </authorList>
    </citation>
    <scope>NUCLEOTIDE SEQUENCE</scope>
    <source>
        <strain evidence="14">NBRC 6742</strain>
    </source>
</reference>
<evidence type="ECO:0000256" key="4">
    <source>
        <dbReference type="ARBA" id="ARBA00022723"/>
    </source>
</evidence>
<dbReference type="Gene3D" id="3.30.40.10">
    <property type="entry name" value="Zinc/RING finger domain, C3HC4 (zinc finger)"/>
    <property type="match status" value="1"/>
</dbReference>
<keyword evidence="7 10" id="KW-0689">Ribosomal protein</keyword>
<dbReference type="InterPro" id="IPR027370">
    <property type="entry name" value="Znf-RING_euk"/>
</dbReference>
<evidence type="ECO:0000256" key="7">
    <source>
        <dbReference type="ARBA" id="ARBA00022980"/>
    </source>
</evidence>
<keyword evidence="5 9" id="KW-0863">Zinc-finger</keyword>
<evidence type="ECO:0000256" key="5">
    <source>
        <dbReference type="ARBA" id="ARBA00022771"/>
    </source>
</evidence>
<keyword evidence="6" id="KW-0862">Zinc</keyword>
<proteinExistence type="inferred from homology"/>